<keyword evidence="4" id="KW-0804">Transcription</keyword>
<evidence type="ECO:0000256" key="5">
    <source>
        <dbReference type="ARBA" id="ARBA00023242"/>
    </source>
</evidence>
<dbReference type="CDD" id="cd10017">
    <property type="entry name" value="B3_DNA"/>
    <property type="match status" value="1"/>
</dbReference>
<evidence type="ECO:0000313" key="11">
    <source>
        <dbReference type="Proteomes" id="UP000583929"/>
    </source>
</evidence>
<dbReference type="EMBL" id="JAATIP010000038">
    <property type="protein sequence ID" value="KAF4387394.1"/>
    <property type="molecule type" value="Genomic_DNA"/>
</dbReference>
<keyword evidence="11" id="KW-1185">Reference proteome</keyword>
<keyword evidence="3" id="KW-0238">DNA-binding</keyword>
<evidence type="ECO:0000256" key="3">
    <source>
        <dbReference type="ARBA" id="ARBA00023125"/>
    </source>
</evidence>
<evidence type="ECO:0000256" key="2">
    <source>
        <dbReference type="ARBA" id="ARBA00023015"/>
    </source>
</evidence>
<dbReference type="Proteomes" id="UP000583929">
    <property type="component" value="Unassembled WGS sequence"/>
</dbReference>
<dbReference type="GO" id="GO:0005634">
    <property type="term" value="C:nucleus"/>
    <property type="evidence" value="ECO:0007669"/>
    <property type="project" value="UniProtKB-SubCell"/>
</dbReference>
<feature type="compositionally biased region" description="Basic and acidic residues" evidence="6">
    <location>
        <begin position="250"/>
        <end position="264"/>
    </location>
</feature>
<dbReference type="AlphaFoldDB" id="A0A7J6EXG9"/>
<comment type="caution">
    <text evidence="8">The sequence shown here is derived from an EMBL/GenBank/DDBJ whole genome shotgun (WGS) entry which is preliminary data.</text>
</comment>
<evidence type="ECO:0000313" key="8">
    <source>
        <dbReference type="EMBL" id="KAF4363143.1"/>
    </source>
</evidence>
<comment type="subcellular location">
    <subcellularLocation>
        <location evidence="1">Nucleus</location>
    </subcellularLocation>
</comment>
<evidence type="ECO:0000256" key="4">
    <source>
        <dbReference type="ARBA" id="ARBA00023163"/>
    </source>
</evidence>
<feature type="compositionally biased region" description="Basic residues" evidence="6">
    <location>
        <begin position="330"/>
        <end position="348"/>
    </location>
</feature>
<dbReference type="SMART" id="SM01019">
    <property type="entry name" value="B3"/>
    <property type="match status" value="1"/>
</dbReference>
<dbReference type="GO" id="GO:0003677">
    <property type="term" value="F:DNA binding"/>
    <property type="evidence" value="ECO:0007669"/>
    <property type="project" value="UniProtKB-KW"/>
</dbReference>
<reference evidence="10 11" key="1">
    <citation type="journal article" date="2020" name="bioRxiv">
        <title>Sequence and annotation of 42 cannabis genomes reveals extensive copy number variation in cannabinoid synthesis and pathogen resistance genes.</title>
        <authorList>
            <person name="Mckernan K.J."/>
            <person name="Helbert Y."/>
            <person name="Kane L.T."/>
            <person name="Ebling H."/>
            <person name="Zhang L."/>
            <person name="Liu B."/>
            <person name="Eaton Z."/>
            <person name="Mclaughlin S."/>
            <person name="Kingan S."/>
            <person name="Baybayan P."/>
            <person name="Concepcion G."/>
            <person name="Jordan M."/>
            <person name="Riva A."/>
            <person name="Barbazuk W."/>
            <person name="Harkins T."/>
        </authorList>
    </citation>
    <scope>NUCLEOTIDE SEQUENCE [LARGE SCALE GENOMIC DNA]</scope>
    <source>
        <strain evidence="10 11">cv. Jamaican Lion 4</strain>
        <strain evidence="8">Father</strain>
        <strain evidence="9">Mother</strain>
        <tissue evidence="8">Leaf</tissue>
    </source>
</reference>
<evidence type="ECO:0000313" key="9">
    <source>
        <dbReference type="EMBL" id="KAF4387394.1"/>
    </source>
</evidence>
<keyword evidence="2" id="KW-0805">Transcription regulation</keyword>
<dbReference type="EMBL" id="JAATIQ010000302">
    <property type="protein sequence ID" value="KAF4363143.1"/>
    <property type="molecule type" value="Genomic_DNA"/>
</dbReference>
<gene>
    <name evidence="9" type="ORF">F8388_011542</name>
    <name evidence="8" type="ORF">G4B88_029661</name>
</gene>
<proteinExistence type="predicted"/>
<dbReference type="Proteomes" id="UP000525078">
    <property type="component" value="Unassembled WGS sequence"/>
</dbReference>
<feature type="compositionally biased region" description="Basic and acidic residues" evidence="6">
    <location>
        <begin position="303"/>
        <end position="314"/>
    </location>
</feature>
<dbReference type="Gene3D" id="2.40.330.10">
    <property type="entry name" value="DNA-binding pseudobarrel domain"/>
    <property type="match status" value="1"/>
</dbReference>
<dbReference type="InterPro" id="IPR015300">
    <property type="entry name" value="DNA-bd_pseudobarrel_sf"/>
</dbReference>
<organism evidence="8 11">
    <name type="scientific">Cannabis sativa</name>
    <name type="common">Hemp</name>
    <name type="synonym">Marijuana</name>
    <dbReference type="NCBI Taxonomy" id="3483"/>
    <lineage>
        <taxon>Eukaryota</taxon>
        <taxon>Viridiplantae</taxon>
        <taxon>Streptophyta</taxon>
        <taxon>Embryophyta</taxon>
        <taxon>Tracheophyta</taxon>
        <taxon>Spermatophyta</taxon>
        <taxon>Magnoliopsida</taxon>
        <taxon>eudicotyledons</taxon>
        <taxon>Gunneridae</taxon>
        <taxon>Pentapetalae</taxon>
        <taxon>rosids</taxon>
        <taxon>fabids</taxon>
        <taxon>Rosales</taxon>
        <taxon>Cannabaceae</taxon>
        <taxon>Cannabis</taxon>
    </lineage>
</organism>
<accession>A0A7J6EXG9</accession>
<evidence type="ECO:0000259" key="7">
    <source>
        <dbReference type="PROSITE" id="PS50863"/>
    </source>
</evidence>
<dbReference type="SUPFAM" id="SSF101936">
    <property type="entry name" value="DNA-binding pseudobarrel domain"/>
    <property type="match status" value="1"/>
</dbReference>
<evidence type="ECO:0000256" key="6">
    <source>
        <dbReference type="SAM" id="MobiDB-lite"/>
    </source>
</evidence>
<name>A0A7J6EXG9_CANSA</name>
<dbReference type="InterPro" id="IPR003340">
    <property type="entry name" value="B3_DNA-bd"/>
</dbReference>
<feature type="region of interest" description="Disordered" evidence="6">
    <location>
        <begin position="38"/>
        <end position="76"/>
    </location>
</feature>
<feature type="compositionally biased region" description="Basic residues" evidence="6">
    <location>
        <begin position="50"/>
        <end position="59"/>
    </location>
</feature>
<sequence length="348" mass="39394">MIMTSNGDSNTYEEVRKQRLEENKKRFEDLGIAKITKSLSDLTNSEKKSPQRHLSKPRSKICNSVEPRRSSRSRNPVQSYCDEVYVELPSSRKRSRSRSNPSSWASYLARPLDEVIIASYEERNAAFKAAEELESSLKSENPTFVKSMVRSHVYSCFWLGLPSKFCENYLPKSIVDMELEDEDGKEFDAIYIGKRSGLSGGWRAFALEHKLNDGDACVFELVEPTRFKIYIVRASLVSGKQIKENGSNGAKEKSTGKMKKDSSKSKQTKKLKKLEELPTKCMIDEEEQGVSPNKRNGCVSKSVKKEVESEKASETNDDDAALGQESAKCSFRRSKRKLTPKSSRHSLI</sequence>
<protein>
    <recommendedName>
        <fullName evidence="7">TF-B3 domain-containing protein</fullName>
    </recommendedName>
</protein>
<keyword evidence="5" id="KW-0539">Nucleus</keyword>
<dbReference type="PROSITE" id="PS50863">
    <property type="entry name" value="B3"/>
    <property type="match status" value="1"/>
</dbReference>
<dbReference type="Pfam" id="PF02362">
    <property type="entry name" value="B3"/>
    <property type="match status" value="1"/>
</dbReference>
<feature type="region of interest" description="Disordered" evidence="6">
    <location>
        <begin position="283"/>
        <end position="348"/>
    </location>
</feature>
<feature type="domain" description="TF-B3" evidence="7">
    <location>
        <begin position="144"/>
        <end position="235"/>
    </location>
</feature>
<evidence type="ECO:0000313" key="10">
    <source>
        <dbReference type="Proteomes" id="UP000525078"/>
    </source>
</evidence>
<feature type="region of interest" description="Disordered" evidence="6">
    <location>
        <begin position="243"/>
        <end position="270"/>
    </location>
</feature>
<dbReference type="InterPro" id="IPR044837">
    <property type="entry name" value="REM16-like"/>
</dbReference>
<evidence type="ECO:0000256" key="1">
    <source>
        <dbReference type="ARBA" id="ARBA00004123"/>
    </source>
</evidence>
<dbReference type="PANTHER" id="PTHR31391:SF3">
    <property type="entry name" value="B3 DOMAIN-CONTAINING PROTEIN OS05G0481400"/>
    <property type="match status" value="1"/>
</dbReference>
<dbReference type="PANTHER" id="PTHR31391">
    <property type="entry name" value="B3 DOMAIN-CONTAINING PROTEIN OS11G0197600-RELATED"/>
    <property type="match status" value="1"/>
</dbReference>